<dbReference type="InterPro" id="IPR005828">
    <property type="entry name" value="MFS_sugar_transport-like"/>
</dbReference>
<comment type="similarity">
    <text evidence="2 7">Belongs to the major facilitator superfamily. Sugar transporter (TC 2.A.1.1) family.</text>
</comment>
<feature type="transmembrane region" description="Helical" evidence="8">
    <location>
        <begin position="282"/>
        <end position="308"/>
    </location>
</feature>
<evidence type="ECO:0000256" key="6">
    <source>
        <dbReference type="ARBA" id="ARBA00023136"/>
    </source>
</evidence>
<dbReference type="NCBIfam" id="TIGR00879">
    <property type="entry name" value="SP"/>
    <property type="match status" value="1"/>
</dbReference>
<feature type="transmembrane region" description="Helical" evidence="8">
    <location>
        <begin position="454"/>
        <end position="473"/>
    </location>
</feature>
<feature type="transmembrane region" description="Helical" evidence="8">
    <location>
        <begin position="189"/>
        <end position="213"/>
    </location>
</feature>
<feature type="transmembrane region" description="Helical" evidence="8">
    <location>
        <begin position="425"/>
        <end position="442"/>
    </location>
</feature>
<dbReference type="InterPro" id="IPR003663">
    <property type="entry name" value="Sugar/inositol_transpt"/>
</dbReference>
<dbReference type="OrthoDB" id="6133115at2759"/>
<feature type="transmembrane region" description="Helical" evidence="8">
    <location>
        <begin position="102"/>
        <end position="120"/>
    </location>
</feature>
<keyword evidence="6 8" id="KW-0472">Membrane</keyword>
<evidence type="ECO:0000256" key="4">
    <source>
        <dbReference type="ARBA" id="ARBA00022692"/>
    </source>
</evidence>
<dbReference type="FunFam" id="1.20.1250.20:FF:000117">
    <property type="entry name" value="MFS hexose transporter"/>
    <property type="match status" value="1"/>
</dbReference>
<dbReference type="InterPro" id="IPR050360">
    <property type="entry name" value="MFS_Sugar_Transporters"/>
</dbReference>
<proteinExistence type="inferred from homology"/>
<name>A0A6G1K3I7_9PLEO</name>
<organism evidence="10 11">
    <name type="scientific">Pleomassaria siparia CBS 279.74</name>
    <dbReference type="NCBI Taxonomy" id="1314801"/>
    <lineage>
        <taxon>Eukaryota</taxon>
        <taxon>Fungi</taxon>
        <taxon>Dikarya</taxon>
        <taxon>Ascomycota</taxon>
        <taxon>Pezizomycotina</taxon>
        <taxon>Dothideomycetes</taxon>
        <taxon>Pleosporomycetidae</taxon>
        <taxon>Pleosporales</taxon>
        <taxon>Pleomassariaceae</taxon>
        <taxon>Pleomassaria</taxon>
    </lineage>
</organism>
<dbReference type="PROSITE" id="PS00217">
    <property type="entry name" value="SUGAR_TRANSPORT_2"/>
    <property type="match status" value="1"/>
</dbReference>
<feature type="transmembrane region" description="Helical" evidence="8">
    <location>
        <begin position="348"/>
        <end position="367"/>
    </location>
</feature>
<keyword evidence="11" id="KW-1185">Reference proteome</keyword>
<gene>
    <name evidence="10" type="ORF">K504DRAFT_470491</name>
</gene>
<evidence type="ECO:0000313" key="10">
    <source>
        <dbReference type="EMBL" id="KAF2707310.1"/>
    </source>
</evidence>
<reference evidence="10" key="1">
    <citation type="journal article" date="2020" name="Stud. Mycol.">
        <title>101 Dothideomycetes genomes: a test case for predicting lifestyles and emergence of pathogens.</title>
        <authorList>
            <person name="Haridas S."/>
            <person name="Albert R."/>
            <person name="Binder M."/>
            <person name="Bloem J."/>
            <person name="Labutti K."/>
            <person name="Salamov A."/>
            <person name="Andreopoulos B."/>
            <person name="Baker S."/>
            <person name="Barry K."/>
            <person name="Bills G."/>
            <person name="Bluhm B."/>
            <person name="Cannon C."/>
            <person name="Castanera R."/>
            <person name="Culley D."/>
            <person name="Daum C."/>
            <person name="Ezra D."/>
            <person name="Gonzalez J."/>
            <person name="Henrissat B."/>
            <person name="Kuo A."/>
            <person name="Liang C."/>
            <person name="Lipzen A."/>
            <person name="Lutzoni F."/>
            <person name="Magnuson J."/>
            <person name="Mondo S."/>
            <person name="Nolan M."/>
            <person name="Ohm R."/>
            <person name="Pangilinan J."/>
            <person name="Park H.-J."/>
            <person name="Ramirez L."/>
            <person name="Alfaro M."/>
            <person name="Sun H."/>
            <person name="Tritt A."/>
            <person name="Yoshinaga Y."/>
            <person name="Zwiers L.-H."/>
            <person name="Turgeon B."/>
            <person name="Goodwin S."/>
            <person name="Spatafora J."/>
            <person name="Crous P."/>
            <person name="Grigoriev I."/>
        </authorList>
    </citation>
    <scope>NUCLEOTIDE SEQUENCE</scope>
    <source>
        <strain evidence="10">CBS 279.74</strain>
    </source>
</reference>
<accession>A0A6G1K3I7</accession>
<keyword evidence="4 8" id="KW-0812">Transmembrane</keyword>
<sequence length="515" mass="57412">MSTSLAPATMDQALLGRKTGWFADRGIITINLLLVLCQISSYATGYDGSMMNGLQSLDEWKNFFHQPGASTLALLNAIQNVGQLVSLPFCAFACDYFGRKKTLVFGAWLILVGTALQGGAQNNGMFITARGIIGFGLGFNITAAPILIMELAFPTQRAPMVSIYNSLWSLGAIVAAWTTYGTFRIGNSWAWRIPSILQALSSVIQVLCMWWIVESPRWLISKDRCDEAQDIITRYHGNGDGNNPIILVEVAEIKEAIRLEHESAAGGSYAAFFKTSGNRTRFFIVLAVGFFSQWSGNGLISYYLSLILNSIGYTSQETQTLINGILTIWNLITSLAFSLVVNKFKRRTMFLASTVLMLACFIVWTALESTYEKQVDARSSGSPSVAKGVLAMIFLYNACFNIAWAPLQVTYVIEIMPYDLRARGLVLYNLFVSLALIFNQYANPIALEAIKWKYYIVYDVWIFIELLVVYFLFVETSGSSLEEVVTIIDGKEVHDTIIETVHISTTTERIYRNLR</sequence>
<comment type="subcellular location">
    <subcellularLocation>
        <location evidence="1">Membrane</location>
        <topology evidence="1">Multi-pass membrane protein</topology>
    </subcellularLocation>
</comment>
<dbReference type="SUPFAM" id="SSF103473">
    <property type="entry name" value="MFS general substrate transporter"/>
    <property type="match status" value="1"/>
</dbReference>
<keyword evidence="3 7" id="KW-0813">Transport</keyword>
<dbReference type="Gene3D" id="1.20.1250.20">
    <property type="entry name" value="MFS general substrate transporter like domains"/>
    <property type="match status" value="1"/>
</dbReference>
<dbReference type="PANTHER" id="PTHR48022">
    <property type="entry name" value="PLASTIDIC GLUCOSE TRANSPORTER 4"/>
    <property type="match status" value="1"/>
</dbReference>
<dbReference type="AlphaFoldDB" id="A0A6G1K3I7"/>
<feature type="transmembrane region" description="Helical" evidence="8">
    <location>
        <begin position="387"/>
        <end position="413"/>
    </location>
</feature>
<feature type="transmembrane region" description="Helical" evidence="8">
    <location>
        <begin position="320"/>
        <end position="341"/>
    </location>
</feature>
<evidence type="ECO:0000313" key="11">
    <source>
        <dbReference type="Proteomes" id="UP000799428"/>
    </source>
</evidence>
<evidence type="ECO:0000256" key="2">
    <source>
        <dbReference type="ARBA" id="ARBA00010992"/>
    </source>
</evidence>
<feature type="transmembrane region" description="Helical" evidence="8">
    <location>
        <begin position="132"/>
        <end position="153"/>
    </location>
</feature>
<dbReference type="Proteomes" id="UP000799428">
    <property type="component" value="Unassembled WGS sequence"/>
</dbReference>
<dbReference type="GO" id="GO:0016020">
    <property type="term" value="C:membrane"/>
    <property type="evidence" value="ECO:0007669"/>
    <property type="project" value="UniProtKB-SubCell"/>
</dbReference>
<protein>
    <submittedName>
        <fullName evidence="10">General substrate transporter</fullName>
    </submittedName>
</protein>
<dbReference type="Pfam" id="PF00083">
    <property type="entry name" value="Sugar_tr"/>
    <property type="match status" value="1"/>
</dbReference>
<evidence type="ECO:0000256" key="3">
    <source>
        <dbReference type="ARBA" id="ARBA00022448"/>
    </source>
</evidence>
<dbReference type="GO" id="GO:0005351">
    <property type="term" value="F:carbohydrate:proton symporter activity"/>
    <property type="evidence" value="ECO:0007669"/>
    <property type="project" value="TreeGrafter"/>
</dbReference>
<dbReference type="PRINTS" id="PR00171">
    <property type="entry name" value="SUGRTRNSPORT"/>
</dbReference>
<evidence type="ECO:0000256" key="8">
    <source>
        <dbReference type="SAM" id="Phobius"/>
    </source>
</evidence>
<evidence type="ECO:0000259" key="9">
    <source>
        <dbReference type="PROSITE" id="PS50850"/>
    </source>
</evidence>
<feature type="domain" description="Major facilitator superfamily (MFS) profile" evidence="9">
    <location>
        <begin position="33"/>
        <end position="477"/>
    </location>
</feature>
<keyword evidence="5 8" id="KW-1133">Transmembrane helix</keyword>
<evidence type="ECO:0000256" key="7">
    <source>
        <dbReference type="RuleBase" id="RU003346"/>
    </source>
</evidence>
<evidence type="ECO:0000256" key="5">
    <source>
        <dbReference type="ARBA" id="ARBA00022989"/>
    </source>
</evidence>
<dbReference type="InterPro" id="IPR020846">
    <property type="entry name" value="MFS_dom"/>
</dbReference>
<dbReference type="InterPro" id="IPR005829">
    <property type="entry name" value="Sugar_transporter_CS"/>
</dbReference>
<dbReference type="InterPro" id="IPR036259">
    <property type="entry name" value="MFS_trans_sf"/>
</dbReference>
<dbReference type="PROSITE" id="PS50850">
    <property type="entry name" value="MFS"/>
    <property type="match status" value="1"/>
</dbReference>
<dbReference type="EMBL" id="MU005774">
    <property type="protein sequence ID" value="KAF2707310.1"/>
    <property type="molecule type" value="Genomic_DNA"/>
</dbReference>
<feature type="transmembrane region" description="Helical" evidence="8">
    <location>
        <begin position="165"/>
        <end position="183"/>
    </location>
</feature>
<dbReference type="PANTHER" id="PTHR48022:SF64">
    <property type="entry name" value="MAJOR FACILITATOR SUPERFAMILY (MFS) PROFILE DOMAIN-CONTAINING PROTEIN"/>
    <property type="match status" value="1"/>
</dbReference>
<evidence type="ECO:0000256" key="1">
    <source>
        <dbReference type="ARBA" id="ARBA00004141"/>
    </source>
</evidence>